<feature type="short sequence motif" description="Q motif" evidence="6">
    <location>
        <begin position="105"/>
        <end position="133"/>
    </location>
</feature>
<evidence type="ECO:0000256" key="8">
    <source>
        <dbReference type="SAM" id="MobiDB-lite"/>
    </source>
</evidence>
<evidence type="ECO:0000256" key="2">
    <source>
        <dbReference type="ARBA" id="ARBA00022801"/>
    </source>
</evidence>
<dbReference type="GO" id="GO:0003676">
    <property type="term" value="F:nucleic acid binding"/>
    <property type="evidence" value="ECO:0007669"/>
    <property type="project" value="InterPro"/>
</dbReference>
<dbReference type="InterPro" id="IPR050079">
    <property type="entry name" value="DEAD_box_RNA_helicase"/>
</dbReference>
<reference evidence="12 13" key="1">
    <citation type="journal article" date="2015" name="Nature">
        <title>rRNA introns, odd ribosomes, and small enigmatic genomes across a large radiation of phyla.</title>
        <authorList>
            <person name="Brown C.T."/>
            <person name="Hug L.A."/>
            <person name="Thomas B.C."/>
            <person name="Sharon I."/>
            <person name="Castelle C.J."/>
            <person name="Singh A."/>
            <person name="Wilkins M.J."/>
            <person name="Williams K.H."/>
            <person name="Banfield J.F."/>
        </authorList>
    </citation>
    <scope>NUCLEOTIDE SEQUENCE [LARGE SCALE GENOMIC DNA]</scope>
</reference>
<feature type="region of interest" description="Disordered" evidence="8">
    <location>
        <begin position="1"/>
        <end position="79"/>
    </location>
</feature>
<evidence type="ECO:0000256" key="6">
    <source>
        <dbReference type="PROSITE-ProRule" id="PRU00552"/>
    </source>
</evidence>
<evidence type="ECO:0000256" key="3">
    <source>
        <dbReference type="ARBA" id="ARBA00022806"/>
    </source>
</evidence>
<evidence type="ECO:0000313" key="12">
    <source>
        <dbReference type="EMBL" id="KKP30306.1"/>
    </source>
</evidence>
<dbReference type="CDD" id="cd18787">
    <property type="entry name" value="SF2_C_DEAD"/>
    <property type="match status" value="1"/>
</dbReference>
<dbReference type="Proteomes" id="UP000034934">
    <property type="component" value="Unassembled WGS sequence"/>
</dbReference>
<keyword evidence="4 7" id="KW-0067">ATP-binding</keyword>
<dbReference type="EMBL" id="LBOG01000003">
    <property type="protein sequence ID" value="KKP30306.1"/>
    <property type="molecule type" value="Genomic_DNA"/>
</dbReference>
<keyword evidence="1 7" id="KW-0547">Nucleotide-binding</keyword>
<name>A0A0F9YV24_9BACT</name>
<dbReference type="InterPro" id="IPR027417">
    <property type="entry name" value="P-loop_NTPase"/>
</dbReference>
<evidence type="ECO:0000256" key="5">
    <source>
        <dbReference type="ARBA" id="ARBA00038437"/>
    </source>
</evidence>
<dbReference type="InterPro" id="IPR014001">
    <property type="entry name" value="Helicase_ATP-bd"/>
</dbReference>
<keyword evidence="2 7" id="KW-0378">Hydrolase</keyword>
<feature type="domain" description="Helicase C-terminal" evidence="10">
    <location>
        <begin position="334"/>
        <end position="451"/>
    </location>
</feature>
<dbReference type="SMART" id="SM00487">
    <property type="entry name" value="DEXDc"/>
    <property type="match status" value="1"/>
</dbReference>
<keyword evidence="3 7" id="KW-0347">Helicase</keyword>
<organism evidence="12 13">
    <name type="scientific">Candidatus Nomurabacteria bacterium GW2011_GWF1_31_48</name>
    <dbReference type="NCBI Taxonomy" id="1618767"/>
    <lineage>
        <taxon>Bacteria</taxon>
        <taxon>Candidatus Nomuraibacteriota</taxon>
    </lineage>
</organism>
<feature type="domain" description="Helicase ATP-binding" evidence="9">
    <location>
        <begin position="136"/>
        <end position="310"/>
    </location>
</feature>
<dbReference type="PANTHER" id="PTHR47959:SF13">
    <property type="entry name" value="ATP-DEPENDENT RNA HELICASE RHLE"/>
    <property type="match status" value="1"/>
</dbReference>
<evidence type="ECO:0000256" key="7">
    <source>
        <dbReference type="RuleBase" id="RU000492"/>
    </source>
</evidence>
<evidence type="ECO:0000256" key="1">
    <source>
        <dbReference type="ARBA" id="ARBA00022741"/>
    </source>
</evidence>
<evidence type="ECO:0000259" key="9">
    <source>
        <dbReference type="PROSITE" id="PS51192"/>
    </source>
</evidence>
<sequence length="451" mass="50398">MINKRSFVRGASASVHNKARPVAKFSRPSSSHSTKPSFSSSSVRPVRKFGSGKPTLSSGRGRFSNNSRSRKNGGGKKRFGGERIDFSRFIKKGQYIEEKPYVSKHTFVDFPFNDQVQKNIARKGFTNPRPIQDQAIPSVIKGFDVFGMANTGTGKTAAFLLPLIEKVFKTKGQNKRETVLIMAPTRELALQIDSDFRELAFGLGIFSVSCVGGLPIMKQIGEIKRGVSFVVGTPGRLRDLIERKVLDLSTCHSVVLDEADRMLDMGFRDDMVFILAKAPKENRQTLFFSATLSPEVKKLTTEFLKDPVFISVISGETAKNIDQDVVRTKSKEEKLEKLHEILKTDGSNKVLIFREMKHSVDTLTKELSHLGFKVGCIHGDKRSRERIRTLELFKKDQISILIATDVAARGLDIPDVTHVINYDIPQTYDTYVHRIGRTGRSGKKGIALTFV</sequence>
<feature type="compositionally biased region" description="Basic residues" evidence="8">
    <location>
        <begin position="68"/>
        <end position="78"/>
    </location>
</feature>
<dbReference type="InterPro" id="IPR011545">
    <property type="entry name" value="DEAD/DEAH_box_helicase_dom"/>
</dbReference>
<evidence type="ECO:0000259" key="10">
    <source>
        <dbReference type="PROSITE" id="PS51194"/>
    </source>
</evidence>
<proteinExistence type="inferred from homology"/>
<dbReference type="Pfam" id="PF00270">
    <property type="entry name" value="DEAD"/>
    <property type="match status" value="1"/>
</dbReference>
<dbReference type="GO" id="GO:0016787">
    <property type="term" value="F:hydrolase activity"/>
    <property type="evidence" value="ECO:0007669"/>
    <property type="project" value="UniProtKB-KW"/>
</dbReference>
<evidence type="ECO:0000313" key="13">
    <source>
        <dbReference type="Proteomes" id="UP000034934"/>
    </source>
</evidence>
<dbReference type="CDD" id="cd00268">
    <property type="entry name" value="DEADc"/>
    <property type="match status" value="1"/>
</dbReference>
<dbReference type="SUPFAM" id="SSF52540">
    <property type="entry name" value="P-loop containing nucleoside triphosphate hydrolases"/>
    <property type="match status" value="1"/>
</dbReference>
<dbReference type="InterPro" id="IPR014014">
    <property type="entry name" value="RNA_helicase_DEAD_Q_motif"/>
</dbReference>
<dbReference type="PROSITE" id="PS51192">
    <property type="entry name" value="HELICASE_ATP_BIND_1"/>
    <property type="match status" value="1"/>
</dbReference>
<comment type="caution">
    <text evidence="12">The sequence shown here is derived from an EMBL/GenBank/DDBJ whole genome shotgun (WGS) entry which is preliminary data.</text>
</comment>
<dbReference type="Pfam" id="PF00271">
    <property type="entry name" value="Helicase_C"/>
    <property type="match status" value="1"/>
</dbReference>
<gene>
    <name evidence="12" type="ORF">UR19_C0003G0142</name>
</gene>
<feature type="domain" description="DEAD-box RNA helicase Q" evidence="11">
    <location>
        <begin position="105"/>
        <end position="133"/>
    </location>
</feature>
<dbReference type="SMART" id="SM00490">
    <property type="entry name" value="HELICc"/>
    <property type="match status" value="1"/>
</dbReference>
<dbReference type="PROSITE" id="PS00039">
    <property type="entry name" value="DEAD_ATP_HELICASE"/>
    <property type="match status" value="1"/>
</dbReference>
<evidence type="ECO:0000259" key="11">
    <source>
        <dbReference type="PROSITE" id="PS51195"/>
    </source>
</evidence>
<dbReference type="InterPro" id="IPR044742">
    <property type="entry name" value="DEAD/DEAH_RhlB"/>
</dbReference>
<dbReference type="PROSITE" id="PS51195">
    <property type="entry name" value="Q_MOTIF"/>
    <property type="match status" value="1"/>
</dbReference>
<dbReference type="InterPro" id="IPR000629">
    <property type="entry name" value="RNA-helicase_DEAD-box_CS"/>
</dbReference>
<comment type="similarity">
    <text evidence="5 7">Belongs to the DEAD box helicase family.</text>
</comment>
<dbReference type="AlphaFoldDB" id="A0A0F9YV24"/>
<feature type="compositionally biased region" description="Low complexity" evidence="8">
    <location>
        <begin position="57"/>
        <end position="67"/>
    </location>
</feature>
<dbReference type="GO" id="GO:0003724">
    <property type="term" value="F:RNA helicase activity"/>
    <property type="evidence" value="ECO:0007669"/>
    <property type="project" value="InterPro"/>
</dbReference>
<dbReference type="GO" id="GO:0005524">
    <property type="term" value="F:ATP binding"/>
    <property type="evidence" value="ECO:0007669"/>
    <property type="project" value="UniProtKB-KW"/>
</dbReference>
<dbReference type="PROSITE" id="PS51194">
    <property type="entry name" value="HELICASE_CTER"/>
    <property type="match status" value="1"/>
</dbReference>
<protein>
    <submittedName>
        <fullName evidence="12">DNA/RNA helicase, superfamily II</fullName>
    </submittedName>
</protein>
<dbReference type="PANTHER" id="PTHR47959">
    <property type="entry name" value="ATP-DEPENDENT RNA HELICASE RHLE-RELATED"/>
    <property type="match status" value="1"/>
</dbReference>
<evidence type="ECO:0000256" key="4">
    <source>
        <dbReference type="ARBA" id="ARBA00022840"/>
    </source>
</evidence>
<feature type="compositionally biased region" description="Low complexity" evidence="8">
    <location>
        <begin position="24"/>
        <end position="44"/>
    </location>
</feature>
<dbReference type="GO" id="GO:0005829">
    <property type="term" value="C:cytosol"/>
    <property type="evidence" value="ECO:0007669"/>
    <property type="project" value="TreeGrafter"/>
</dbReference>
<accession>A0A0F9YV24</accession>
<dbReference type="Gene3D" id="3.40.50.300">
    <property type="entry name" value="P-loop containing nucleotide triphosphate hydrolases"/>
    <property type="match status" value="2"/>
</dbReference>
<dbReference type="InterPro" id="IPR001650">
    <property type="entry name" value="Helicase_C-like"/>
</dbReference>